<evidence type="ECO:0000259" key="1">
    <source>
        <dbReference type="Pfam" id="PF20150"/>
    </source>
</evidence>
<dbReference type="OrthoDB" id="3513892at2759"/>
<reference evidence="2 3" key="1">
    <citation type="submission" date="2018-05" db="EMBL/GenBank/DDBJ databases">
        <title>Whole genome sequencing for identification of molecular markers to develop diagnostic detection tools for the regulated plant pathogen Lachnellula willkommii.</title>
        <authorList>
            <person name="Giroux E."/>
            <person name="Bilodeau G."/>
        </authorList>
    </citation>
    <scope>NUCLEOTIDE SEQUENCE [LARGE SCALE GENOMIC DNA]</scope>
    <source>
        <strain evidence="2 3">CBS 625.97</strain>
    </source>
</reference>
<evidence type="ECO:0000313" key="2">
    <source>
        <dbReference type="EMBL" id="TVY59379.1"/>
    </source>
</evidence>
<protein>
    <recommendedName>
        <fullName evidence="1">2EXR domain-containing protein</fullName>
    </recommendedName>
</protein>
<dbReference type="Proteomes" id="UP000481288">
    <property type="component" value="Unassembled WGS sequence"/>
</dbReference>
<dbReference type="Pfam" id="PF20150">
    <property type="entry name" value="2EXR"/>
    <property type="match status" value="1"/>
</dbReference>
<evidence type="ECO:0000313" key="3">
    <source>
        <dbReference type="Proteomes" id="UP000481288"/>
    </source>
</evidence>
<proteinExistence type="predicted"/>
<dbReference type="EMBL" id="QGMG01000004">
    <property type="protein sequence ID" value="TVY59379.1"/>
    <property type="molecule type" value="Genomic_DNA"/>
</dbReference>
<dbReference type="PANTHER" id="PTHR35910:SF1">
    <property type="entry name" value="2EXR DOMAIN-CONTAINING PROTEIN"/>
    <property type="match status" value="1"/>
</dbReference>
<sequence>MELDIRSWCWCNFPKLPLELQLRVWEFSIQAAYVDIKWDSTQRVFASNRKIPALLHVCHTSRREGLKHYRLSFASSPEFARIYFSFELDTAYFTWSSLGAAPGRLGRKLGDGDCRSLQSLLVNECHLLSHVREGLRELARFENLKSIGVVCDSSNPQVGKHFGEAELMEYSELLDDGIEDQSSRKERWPGLVCLRTEEDEPACSRHWWFDGWNKRAGYPQREKWPQAMAKCFELTKEDDILDEAGFLFYMMVANAMEPFVGP</sequence>
<comment type="caution">
    <text evidence="2">The sequence shown here is derived from an EMBL/GenBank/DDBJ whole genome shotgun (WGS) entry which is preliminary data.</text>
</comment>
<gene>
    <name evidence="2" type="ORF">LCER1_G000253</name>
</gene>
<dbReference type="AlphaFoldDB" id="A0A7D8YYT2"/>
<feature type="domain" description="2EXR" evidence="1">
    <location>
        <begin position="12"/>
        <end position="90"/>
    </location>
</feature>
<accession>A0A7D8YYT2</accession>
<name>A0A7D8YYT2_9HELO</name>
<organism evidence="2 3">
    <name type="scientific">Lachnellula cervina</name>
    <dbReference type="NCBI Taxonomy" id="1316786"/>
    <lineage>
        <taxon>Eukaryota</taxon>
        <taxon>Fungi</taxon>
        <taxon>Dikarya</taxon>
        <taxon>Ascomycota</taxon>
        <taxon>Pezizomycotina</taxon>
        <taxon>Leotiomycetes</taxon>
        <taxon>Helotiales</taxon>
        <taxon>Lachnaceae</taxon>
        <taxon>Lachnellula</taxon>
    </lineage>
</organism>
<dbReference type="PANTHER" id="PTHR35910">
    <property type="entry name" value="2EXR DOMAIN-CONTAINING PROTEIN"/>
    <property type="match status" value="1"/>
</dbReference>
<keyword evidence="3" id="KW-1185">Reference proteome</keyword>
<dbReference type="InterPro" id="IPR045518">
    <property type="entry name" value="2EXR"/>
</dbReference>